<dbReference type="PROSITE" id="PS00041">
    <property type="entry name" value="HTH_ARAC_FAMILY_1"/>
    <property type="match status" value="1"/>
</dbReference>
<accession>U2ZYK2</accession>
<keyword evidence="4" id="KW-0804">Transcription</keyword>
<evidence type="ECO:0000259" key="5">
    <source>
        <dbReference type="PROSITE" id="PS01124"/>
    </source>
</evidence>
<keyword evidence="1" id="KW-0805">Transcription regulation</keyword>
<reference evidence="6 7" key="1">
    <citation type="submission" date="2013-09" db="EMBL/GenBank/DDBJ databases">
        <title>Whole genome shotgun sequence of Novosphingobium tardaugens NBRC 16725.</title>
        <authorList>
            <person name="Isaki S."/>
            <person name="Hosoyama A."/>
            <person name="Tsuchikane K."/>
            <person name="Katsumata H."/>
            <person name="Ando Y."/>
            <person name="Yamazaki S."/>
            <person name="Fujita N."/>
        </authorList>
    </citation>
    <scope>NUCLEOTIDE SEQUENCE [LARGE SCALE GENOMIC DNA]</scope>
    <source>
        <strain evidence="6 7">NBRC 16725</strain>
    </source>
</reference>
<dbReference type="PROSITE" id="PS01124">
    <property type="entry name" value="HTH_ARAC_FAMILY_2"/>
    <property type="match status" value="1"/>
</dbReference>
<evidence type="ECO:0000256" key="1">
    <source>
        <dbReference type="ARBA" id="ARBA00023015"/>
    </source>
</evidence>
<dbReference type="SMART" id="SM00342">
    <property type="entry name" value="HTH_ARAC"/>
    <property type="match status" value="1"/>
</dbReference>
<dbReference type="EMBL" id="BASZ01000009">
    <property type="protein sequence ID" value="GAD50459.1"/>
    <property type="molecule type" value="Genomic_DNA"/>
</dbReference>
<evidence type="ECO:0000313" key="6">
    <source>
        <dbReference type="EMBL" id="GAD50459.1"/>
    </source>
</evidence>
<organism evidence="6 7">
    <name type="scientific">Caenibius tardaugens NBRC 16725</name>
    <dbReference type="NCBI Taxonomy" id="1219035"/>
    <lineage>
        <taxon>Bacteria</taxon>
        <taxon>Pseudomonadati</taxon>
        <taxon>Pseudomonadota</taxon>
        <taxon>Alphaproteobacteria</taxon>
        <taxon>Sphingomonadales</taxon>
        <taxon>Erythrobacteraceae</taxon>
        <taxon>Caenibius</taxon>
    </lineage>
</organism>
<dbReference type="InterPro" id="IPR035418">
    <property type="entry name" value="AraC-bd_2"/>
</dbReference>
<dbReference type="GO" id="GO:0003700">
    <property type="term" value="F:DNA-binding transcription factor activity"/>
    <property type="evidence" value="ECO:0007669"/>
    <property type="project" value="InterPro"/>
</dbReference>
<evidence type="ECO:0000256" key="2">
    <source>
        <dbReference type="ARBA" id="ARBA00023125"/>
    </source>
</evidence>
<evidence type="ECO:0000313" key="7">
    <source>
        <dbReference type="Proteomes" id="UP000016568"/>
    </source>
</evidence>
<proteinExistence type="predicted"/>
<evidence type="ECO:0000256" key="4">
    <source>
        <dbReference type="ARBA" id="ARBA00023163"/>
    </source>
</evidence>
<keyword evidence="2" id="KW-0238">DNA-binding</keyword>
<dbReference type="AlphaFoldDB" id="U2ZYK2"/>
<dbReference type="SUPFAM" id="SSF46689">
    <property type="entry name" value="Homeodomain-like"/>
    <property type="match status" value="1"/>
</dbReference>
<dbReference type="Pfam" id="PF14525">
    <property type="entry name" value="AraC_binding_2"/>
    <property type="match status" value="1"/>
</dbReference>
<gene>
    <name evidence="6" type="ORF">NT2_09_00670</name>
</gene>
<dbReference type="Gene3D" id="1.10.10.60">
    <property type="entry name" value="Homeodomain-like"/>
    <property type="match status" value="1"/>
</dbReference>
<dbReference type="Proteomes" id="UP000016568">
    <property type="component" value="Unassembled WGS sequence"/>
</dbReference>
<dbReference type="KEGG" id="ntd:EGO55_05290"/>
<keyword evidence="3" id="KW-0010">Activator</keyword>
<dbReference type="InterPro" id="IPR018062">
    <property type="entry name" value="HTH_AraC-typ_CS"/>
</dbReference>
<keyword evidence="7" id="KW-1185">Reference proteome</keyword>
<dbReference type="GO" id="GO:0043565">
    <property type="term" value="F:sequence-specific DNA binding"/>
    <property type="evidence" value="ECO:0007669"/>
    <property type="project" value="InterPro"/>
</dbReference>
<dbReference type="InterPro" id="IPR009057">
    <property type="entry name" value="Homeodomain-like_sf"/>
</dbReference>
<dbReference type="InterPro" id="IPR037923">
    <property type="entry name" value="HTH-like"/>
</dbReference>
<feature type="domain" description="HTH araC/xylS-type" evidence="5">
    <location>
        <begin position="215"/>
        <end position="315"/>
    </location>
</feature>
<dbReference type="eggNOG" id="COG2207">
    <property type="taxonomic scope" value="Bacteria"/>
</dbReference>
<comment type="caution">
    <text evidence="6">The sequence shown here is derived from an EMBL/GenBank/DDBJ whole genome shotgun (WGS) entry which is preliminary data.</text>
</comment>
<dbReference type="SUPFAM" id="SSF51215">
    <property type="entry name" value="Regulatory protein AraC"/>
    <property type="match status" value="1"/>
</dbReference>
<dbReference type="PANTHER" id="PTHR46796">
    <property type="entry name" value="HTH-TYPE TRANSCRIPTIONAL ACTIVATOR RHAS-RELATED"/>
    <property type="match status" value="1"/>
</dbReference>
<sequence>MRIAKRLSIDPASQLFVSSDLDDARARISKVMQPHRLRPLSRASAVSARMSFLRMPGLGLGTIRFGAMGLELDYVDDYHLLIFCIEGAGRFMTRAGDIEIGGASGICLAPGEPVRAEFSEDCEQFVVRIDASAMRRACTAREPALHRRIDLTRAVLRPWANLAHLMTNDAATLDLLRRDKTIGGEYAELFVSALLQGQEISDGAANRMIAPASVKRAEAYIDACFAEDLTLSDIARAAAVPVRTLLHGFQHFRDDTPMRCLRNRRLDEAKALLIGGRGVRTVAQVATDVGFHHLGRFSQEYRARFGEAPSASLRRSRLS</sequence>
<dbReference type="InterPro" id="IPR050204">
    <property type="entry name" value="AraC_XylS_family_regulators"/>
</dbReference>
<dbReference type="OrthoDB" id="7285481at2"/>
<protein>
    <submittedName>
        <fullName evidence="6">Putative AraC family transcriptional regulator</fullName>
    </submittedName>
</protein>
<dbReference type="Pfam" id="PF12833">
    <property type="entry name" value="HTH_18"/>
    <property type="match status" value="1"/>
</dbReference>
<dbReference type="PANTHER" id="PTHR46796:SF6">
    <property type="entry name" value="ARAC SUBFAMILY"/>
    <property type="match status" value="1"/>
</dbReference>
<evidence type="ECO:0000256" key="3">
    <source>
        <dbReference type="ARBA" id="ARBA00023159"/>
    </source>
</evidence>
<name>U2ZYK2_9SPHN</name>
<dbReference type="InterPro" id="IPR018060">
    <property type="entry name" value="HTH_AraC"/>
</dbReference>
<dbReference type="RefSeq" id="WP_021691277.1">
    <property type="nucleotide sequence ID" value="NZ_BASZ01000009.1"/>
</dbReference>